<gene>
    <name evidence="1" type="ORF">SAMN05443663_101793</name>
</gene>
<dbReference type="RefSeq" id="WP_139260389.1">
    <property type="nucleotide sequence ID" value="NZ_FQWC01000001.1"/>
</dbReference>
<dbReference type="EMBL" id="FQWC01000001">
    <property type="protein sequence ID" value="SHG01427.1"/>
    <property type="molecule type" value="Genomic_DNA"/>
</dbReference>
<keyword evidence="2" id="KW-1185">Reference proteome</keyword>
<proteinExistence type="predicted"/>
<name>A0A1M5GCF2_9FLAO</name>
<dbReference type="OrthoDB" id="9944347at2"/>
<dbReference type="AlphaFoldDB" id="A0A1M5GCF2"/>
<sequence>MRKIILSLLVMGSAILHSQSKDSEAKEFESAMSQMTVSAMDTFILLHPESELKDKAVQYRDSLALPQEGASYYRFSEYVERYPNSRFSASIIEKLPDMVDRDLHFQDSFHSTIELLKHFVTLYPTAPDIKKVKKDLELYYARSLSYKFNIEEYKDFRKLFPESRYYYNNTTKKMAKKYDPKESPAATY</sequence>
<dbReference type="Proteomes" id="UP000184071">
    <property type="component" value="Unassembled WGS sequence"/>
</dbReference>
<reference evidence="2" key="1">
    <citation type="submission" date="2016-11" db="EMBL/GenBank/DDBJ databases">
        <authorList>
            <person name="Varghese N."/>
            <person name="Submissions S."/>
        </authorList>
    </citation>
    <scope>NUCLEOTIDE SEQUENCE [LARGE SCALE GENOMIC DNA]</scope>
    <source>
        <strain evidence="2">DSM 17963</strain>
    </source>
</reference>
<evidence type="ECO:0008006" key="3">
    <source>
        <dbReference type="Google" id="ProtNLM"/>
    </source>
</evidence>
<dbReference type="Gene3D" id="1.25.40.10">
    <property type="entry name" value="Tetratricopeptide repeat domain"/>
    <property type="match status" value="1"/>
</dbReference>
<organism evidence="1 2">
    <name type="scientific">Flavobacterium defluvii</name>
    <dbReference type="NCBI Taxonomy" id="370979"/>
    <lineage>
        <taxon>Bacteria</taxon>
        <taxon>Pseudomonadati</taxon>
        <taxon>Bacteroidota</taxon>
        <taxon>Flavobacteriia</taxon>
        <taxon>Flavobacteriales</taxon>
        <taxon>Flavobacteriaceae</taxon>
        <taxon>Flavobacterium</taxon>
    </lineage>
</organism>
<dbReference type="InterPro" id="IPR011990">
    <property type="entry name" value="TPR-like_helical_dom_sf"/>
</dbReference>
<evidence type="ECO:0000313" key="1">
    <source>
        <dbReference type="EMBL" id="SHG01427.1"/>
    </source>
</evidence>
<accession>A0A1M5GCF2</accession>
<evidence type="ECO:0000313" key="2">
    <source>
        <dbReference type="Proteomes" id="UP000184071"/>
    </source>
</evidence>
<protein>
    <recommendedName>
        <fullName evidence="3">Beta-barrel assembly machine subunit BamD</fullName>
    </recommendedName>
</protein>
<dbReference type="STRING" id="370979.SAMN05443663_101793"/>